<sequence>MLGVDRPLFWRALLTQGLLVGLLFGTLAALPLPHGFFERWGFLVGPVAWAACALVSARLLRLPLAFVLFCALAGGVAGVLVLLAASHLAGMVAALLVFAASCSGYGTLRESEGGSAR</sequence>
<dbReference type="EMBL" id="FNWJ01000001">
    <property type="protein sequence ID" value="SEH10759.1"/>
    <property type="molecule type" value="Genomic_DNA"/>
</dbReference>
<feature type="transmembrane region" description="Helical" evidence="1">
    <location>
        <begin position="91"/>
        <end position="108"/>
    </location>
</feature>
<keyword evidence="1" id="KW-0472">Membrane</keyword>
<keyword evidence="1" id="KW-0812">Transmembrane</keyword>
<organism evidence="2 3">
    <name type="scientific">Thermoleophilum album</name>
    <dbReference type="NCBI Taxonomy" id="29539"/>
    <lineage>
        <taxon>Bacteria</taxon>
        <taxon>Bacillati</taxon>
        <taxon>Actinomycetota</taxon>
        <taxon>Thermoleophilia</taxon>
        <taxon>Thermoleophilales</taxon>
        <taxon>Thermoleophilaceae</taxon>
        <taxon>Thermoleophilum</taxon>
    </lineage>
</organism>
<dbReference type="Proteomes" id="UP000222056">
    <property type="component" value="Unassembled WGS sequence"/>
</dbReference>
<evidence type="ECO:0000313" key="3">
    <source>
        <dbReference type="Proteomes" id="UP000222056"/>
    </source>
</evidence>
<gene>
    <name evidence="2" type="ORF">SAMN02745716_0543</name>
</gene>
<dbReference type="STRING" id="29539.SAMN02745716_0543"/>
<feature type="transmembrane region" description="Helical" evidence="1">
    <location>
        <begin position="39"/>
        <end position="57"/>
    </location>
</feature>
<evidence type="ECO:0000256" key="1">
    <source>
        <dbReference type="SAM" id="Phobius"/>
    </source>
</evidence>
<protein>
    <submittedName>
        <fullName evidence="2">Uncharacterized protein</fullName>
    </submittedName>
</protein>
<accession>A0A1H6FIS3</accession>
<reference evidence="3" key="1">
    <citation type="submission" date="2016-10" db="EMBL/GenBank/DDBJ databases">
        <authorList>
            <person name="Varghese N."/>
            <person name="Submissions S."/>
        </authorList>
    </citation>
    <scope>NUCLEOTIDE SEQUENCE [LARGE SCALE GENOMIC DNA]</scope>
    <source>
        <strain evidence="3">ATCC 35263</strain>
    </source>
</reference>
<keyword evidence="3" id="KW-1185">Reference proteome</keyword>
<proteinExistence type="predicted"/>
<dbReference type="AlphaFoldDB" id="A0A1H6FIS3"/>
<evidence type="ECO:0000313" key="2">
    <source>
        <dbReference type="EMBL" id="SEH10759.1"/>
    </source>
</evidence>
<keyword evidence="1" id="KW-1133">Transmembrane helix</keyword>
<feature type="transmembrane region" description="Helical" evidence="1">
    <location>
        <begin position="64"/>
        <end position="85"/>
    </location>
</feature>
<name>A0A1H6FIS3_THEAL</name>